<dbReference type="SMART" id="SM00674">
    <property type="entry name" value="CENPB"/>
    <property type="match status" value="1"/>
</dbReference>
<feature type="region of interest" description="Disordered" evidence="2">
    <location>
        <begin position="547"/>
        <end position="630"/>
    </location>
</feature>
<feature type="compositionally biased region" description="Low complexity" evidence="2">
    <location>
        <begin position="510"/>
        <end position="522"/>
    </location>
</feature>
<feature type="compositionally biased region" description="Basic and acidic residues" evidence="2">
    <location>
        <begin position="338"/>
        <end position="357"/>
    </location>
</feature>
<evidence type="ECO:0000313" key="5">
    <source>
        <dbReference type="Proteomes" id="UP000246740"/>
    </source>
</evidence>
<sequence length="739" mass="79438">MNEISPTADRRPIKSHPTSPILRHRVPTTDQVLGVASTTSRLHGGRTILTHRPSHSLGQVGAIMSTAHERLQFDQSHASAPASPTDGMTPASLANLLQLSGQRPPMVTQGGEFSTFFENPFGHAHHQHFVRMSNHSARSTSPSVSMASTSITSISPLGNGRLNADSSFTSQEASFDSLSNAASGSISRASSTSEELYFHELGSMGLPASLRINKQKKKLRNIDRKLICEFSEASPNAKQDTIASHFGIERSTVSKILKQKDKWLAIDPDSDLARIAKHRAVKFPAVEDRLANWVARLKSEGTPIKDAMIRQEALNVARELGLGEDKFKASGGWIEKFRERNAIPKPQIKEEAADRGTAEPSPSSQTQPSQATMKQGASTQADQGPAQENPDAETNRELLQTPQKRSRSDLDDQPQTASLSPLNAELDRMQFQAMDAEAVRSMMGHSSHLMDFGQAPQMATMSAQIVSGADAPPGPGISEGMQSPSVPDFEMHEEAACHKRRRAVQRCTPSLSSSSSSSSSQSHVADALGLGPAFNFQFPAPTHILPRPDSVSSSAKLASNAADDELSELKPSDANIGSRGEDSRSNGRGKPRRGPARLARKHHQPQTPSPLRMSPPELPLGSSDSMQPDATSMGQLALATMESLREGLSSTSGSSIVSAEQAQQSLELVLRFLNEQPSNFLPANHFMVFGHLQANIEQLIRERSRPGSSSGDSRSLQTPASTSQSPDGETDDAAAAGQT</sequence>
<dbReference type="InterPro" id="IPR009057">
    <property type="entry name" value="Homeodomain-like_sf"/>
</dbReference>
<dbReference type="PANTHER" id="PTHR19303:SF70">
    <property type="entry name" value="HTH CENPB-TYPE DOMAIN-CONTAINING PROTEIN"/>
    <property type="match status" value="1"/>
</dbReference>
<feature type="compositionally biased region" description="Polar residues" evidence="2">
    <location>
        <begin position="371"/>
        <end position="382"/>
    </location>
</feature>
<feature type="compositionally biased region" description="Basic residues" evidence="2">
    <location>
        <begin position="587"/>
        <end position="604"/>
    </location>
</feature>
<dbReference type="OrthoDB" id="9909311at2759"/>
<dbReference type="AlphaFoldDB" id="A0A317XWD3"/>
<keyword evidence="1" id="KW-0238">DNA-binding</keyword>
<dbReference type="EMBL" id="KZ819188">
    <property type="protein sequence ID" value="PWZ02616.1"/>
    <property type="molecule type" value="Genomic_DNA"/>
</dbReference>
<feature type="region of interest" description="Disordered" evidence="2">
    <location>
        <begin position="338"/>
        <end position="424"/>
    </location>
</feature>
<evidence type="ECO:0000256" key="1">
    <source>
        <dbReference type="ARBA" id="ARBA00023125"/>
    </source>
</evidence>
<dbReference type="InterPro" id="IPR050863">
    <property type="entry name" value="CenT-Element_Derived"/>
</dbReference>
<feature type="region of interest" description="Disordered" evidence="2">
    <location>
        <begin position="500"/>
        <end position="524"/>
    </location>
</feature>
<accession>A0A317XWD3</accession>
<reference evidence="4 5" key="1">
    <citation type="journal article" date="2018" name="Mol. Biol. Evol.">
        <title>Broad Genomic Sampling Reveals a Smut Pathogenic Ancestry of the Fungal Clade Ustilaginomycotina.</title>
        <authorList>
            <person name="Kijpornyongpan T."/>
            <person name="Mondo S.J."/>
            <person name="Barry K."/>
            <person name="Sandor L."/>
            <person name="Lee J."/>
            <person name="Lipzen A."/>
            <person name="Pangilinan J."/>
            <person name="LaButti K."/>
            <person name="Hainaut M."/>
            <person name="Henrissat B."/>
            <person name="Grigoriev I.V."/>
            <person name="Spatafora J.W."/>
            <person name="Aime M.C."/>
        </authorList>
    </citation>
    <scope>NUCLEOTIDE SEQUENCE [LARGE SCALE GENOMIC DNA]</scope>
    <source>
        <strain evidence="4 5">MCA 3645</strain>
    </source>
</reference>
<feature type="compositionally biased region" description="Polar residues" evidence="2">
    <location>
        <begin position="716"/>
        <end position="727"/>
    </location>
</feature>
<dbReference type="InterPro" id="IPR006600">
    <property type="entry name" value="HTH_CenpB_DNA-bd_dom"/>
</dbReference>
<feature type="compositionally biased region" description="Low complexity" evidence="2">
    <location>
        <begin position="706"/>
        <end position="715"/>
    </location>
</feature>
<keyword evidence="5" id="KW-1185">Reference proteome</keyword>
<evidence type="ECO:0000313" key="4">
    <source>
        <dbReference type="EMBL" id="PWZ02616.1"/>
    </source>
</evidence>
<dbReference type="PANTHER" id="PTHR19303">
    <property type="entry name" value="TRANSPOSON"/>
    <property type="match status" value="1"/>
</dbReference>
<dbReference type="PROSITE" id="PS51253">
    <property type="entry name" value="HTH_CENPB"/>
    <property type="match status" value="1"/>
</dbReference>
<protein>
    <recommendedName>
        <fullName evidence="3">HTH CENPB-type domain-containing protein</fullName>
    </recommendedName>
</protein>
<gene>
    <name evidence="4" type="ORF">BCV70DRAFT_155886</name>
</gene>
<organism evidence="4 5">
    <name type="scientific">Testicularia cyperi</name>
    <dbReference type="NCBI Taxonomy" id="1882483"/>
    <lineage>
        <taxon>Eukaryota</taxon>
        <taxon>Fungi</taxon>
        <taxon>Dikarya</taxon>
        <taxon>Basidiomycota</taxon>
        <taxon>Ustilaginomycotina</taxon>
        <taxon>Ustilaginomycetes</taxon>
        <taxon>Ustilaginales</taxon>
        <taxon>Anthracoideaceae</taxon>
        <taxon>Testicularia</taxon>
    </lineage>
</organism>
<dbReference type="Gene3D" id="1.10.10.60">
    <property type="entry name" value="Homeodomain-like"/>
    <property type="match status" value="2"/>
</dbReference>
<dbReference type="GO" id="GO:0003677">
    <property type="term" value="F:DNA binding"/>
    <property type="evidence" value="ECO:0007669"/>
    <property type="project" value="UniProtKB-KW"/>
</dbReference>
<dbReference type="GO" id="GO:0005634">
    <property type="term" value="C:nucleus"/>
    <property type="evidence" value="ECO:0007669"/>
    <property type="project" value="TreeGrafter"/>
</dbReference>
<feature type="region of interest" description="Disordered" evidence="2">
    <location>
        <begin position="1"/>
        <end position="23"/>
    </location>
</feature>
<dbReference type="STRING" id="1882483.A0A317XWD3"/>
<feature type="compositionally biased region" description="Low complexity" evidence="2">
    <location>
        <begin position="360"/>
        <end position="370"/>
    </location>
</feature>
<proteinExistence type="predicted"/>
<evidence type="ECO:0000259" key="3">
    <source>
        <dbReference type="PROSITE" id="PS51253"/>
    </source>
</evidence>
<dbReference type="SUPFAM" id="SSF46689">
    <property type="entry name" value="Homeodomain-like"/>
    <property type="match status" value="2"/>
</dbReference>
<evidence type="ECO:0000256" key="2">
    <source>
        <dbReference type="SAM" id="MobiDB-lite"/>
    </source>
</evidence>
<name>A0A317XWD3_9BASI</name>
<feature type="region of interest" description="Disordered" evidence="2">
    <location>
        <begin position="701"/>
        <end position="739"/>
    </location>
</feature>
<feature type="domain" description="HTH CENPB-type" evidence="3">
    <location>
        <begin position="274"/>
        <end position="347"/>
    </location>
</feature>
<dbReference type="InParanoid" id="A0A317XWD3"/>
<dbReference type="Proteomes" id="UP000246740">
    <property type="component" value="Unassembled WGS sequence"/>
</dbReference>
<dbReference type="Pfam" id="PF03221">
    <property type="entry name" value="HTH_Tnp_Tc5"/>
    <property type="match status" value="1"/>
</dbReference>